<dbReference type="CDD" id="cd00590">
    <property type="entry name" value="RRM_SF"/>
    <property type="match status" value="1"/>
</dbReference>
<evidence type="ECO:0000259" key="3">
    <source>
        <dbReference type="PROSITE" id="PS50102"/>
    </source>
</evidence>
<dbReference type="AlphaFoldDB" id="A0AAW0ETA8"/>
<feature type="region of interest" description="Disordered" evidence="2">
    <location>
        <begin position="1"/>
        <end position="42"/>
    </location>
</feature>
<comment type="caution">
    <text evidence="4">The sequence shown here is derived from an EMBL/GenBank/DDBJ whole genome shotgun (WGS) entry which is preliminary data.</text>
</comment>
<evidence type="ECO:0000256" key="2">
    <source>
        <dbReference type="SAM" id="MobiDB-lite"/>
    </source>
</evidence>
<dbReference type="Proteomes" id="UP001430356">
    <property type="component" value="Unassembled WGS sequence"/>
</dbReference>
<gene>
    <name evidence="4" type="ORF">NESM_000622300</name>
</gene>
<feature type="domain" description="RRM" evidence="3">
    <location>
        <begin position="178"/>
        <end position="255"/>
    </location>
</feature>
<keyword evidence="1" id="KW-0694">RNA-binding</keyword>
<dbReference type="PROSITE" id="PS50102">
    <property type="entry name" value="RRM"/>
    <property type="match status" value="1"/>
</dbReference>
<proteinExistence type="predicted"/>
<accession>A0AAW0ETA8</accession>
<dbReference type="Pfam" id="PF00076">
    <property type="entry name" value="RRM_1"/>
    <property type="match status" value="1"/>
</dbReference>
<dbReference type="SUPFAM" id="SSF54928">
    <property type="entry name" value="RNA-binding domain, RBD"/>
    <property type="match status" value="1"/>
</dbReference>
<name>A0AAW0ETA8_9TRYP</name>
<sequence>MADWADTAQDEDQYQAAHGSDGGESEASQYEEPKPSWDTAKTETIVEVDAEGNRYEVVRKVRSYHVDRPITLADIRAKLGHFGKGRGDQSTLASVEPPLALEMGSVDQYERESRAEVKRMIHEASSIDVVVKDEHLRMVRDMEEKLKKDPKAARASGGTSTWGAVASKATDNREQLTTGIRIRNLSDDITQENLSRIFEGRGWITKNVRIPRGDNNQTRGFAFVIFEEAWMADAAIKEARFHFKNVVLDVSRAETRT</sequence>
<dbReference type="Gene3D" id="3.30.70.330">
    <property type="match status" value="1"/>
</dbReference>
<dbReference type="InterPro" id="IPR000504">
    <property type="entry name" value="RRM_dom"/>
</dbReference>
<protein>
    <submittedName>
        <fullName evidence="4">RNA recognition motif (RRM, RBD, or RNP domain)</fullName>
    </submittedName>
</protein>
<reference evidence="4 5" key="1">
    <citation type="journal article" date="2021" name="MBio">
        <title>A New Model Trypanosomatid, Novymonas esmeraldas: Genomic Perception of Its 'Candidatus Pandoraea novymonadis' Endosymbiont.</title>
        <authorList>
            <person name="Zakharova A."/>
            <person name="Saura A."/>
            <person name="Butenko A."/>
            <person name="Podesvova L."/>
            <person name="Warmusova S."/>
            <person name="Kostygov A.Y."/>
            <person name="Nenarokova A."/>
            <person name="Lukes J."/>
            <person name="Opperdoes F.R."/>
            <person name="Yurchenko V."/>
        </authorList>
    </citation>
    <scope>NUCLEOTIDE SEQUENCE [LARGE SCALE GENOMIC DNA]</scope>
    <source>
        <strain evidence="4 5">E262AT.01</strain>
    </source>
</reference>
<dbReference type="InterPro" id="IPR012677">
    <property type="entry name" value="Nucleotide-bd_a/b_plait_sf"/>
</dbReference>
<evidence type="ECO:0000313" key="4">
    <source>
        <dbReference type="EMBL" id="KAK7196816.1"/>
    </source>
</evidence>
<feature type="region of interest" description="Disordered" evidence="2">
    <location>
        <begin position="145"/>
        <end position="164"/>
    </location>
</feature>
<organism evidence="4 5">
    <name type="scientific">Novymonas esmeraldas</name>
    <dbReference type="NCBI Taxonomy" id="1808958"/>
    <lineage>
        <taxon>Eukaryota</taxon>
        <taxon>Discoba</taxon>
        <taxon>Euglenozoa</taxon>
        <taxon>Kinetoplastea</taxon>
        <taxon>Metakinetoplastina</taxon>
        <taxon>Trypanosomatida</taxon>
        <taxon>Trypanosomatidae</taxon>
        <taxon>Novymonas</taxon>
    </lineage>
</organism>
<evidence type="ECO:0000256" key="1">
    <source>
        <dbReference type="PROSITE-ProRule" id="PRU00176"/>
    </source>
</evidence>
<dbReference type="EMBL" id="JAECZO010000086">
    <property type="protein sequence ID" value="KAK7196816.1"/>
    <property type="molecule type" value="Genomic_DNA"/>
</dbReference>
<keyword evidence="5" id="KW-1185">Reference proteome</keyword>
<dbReference type="SMART" id="SM00360">
    <property type="entry name" value="RRM"/>
    <property type="match status" value="1"/>
</dbReference>
<evidence type="ECO:0000313" key="5">
    <source>
        <dbReference type="Proteomes" id="UP001430356"/>
    </source>
</evidence>
<dbReference type="GO" id="GO:0003723">
    <property type="term" value="F:RNA binding"/>
    <property type="evidence" value="ECO:0007669"/>
    <property type="project" value="UniProtKB-UniRule"/>
</dbReference>
<dbReference type="InterPro" id="IPR035979">
    <property type="entry name" value="RBD_domain_sf"/>
</dbReference>